<dbReference type="PANTHER" id="PTHR42912">
    <property type="entry name" value="METHYLTRANSFERASE"/>
    <property type="match status" value="1"/>
</dbReference>
<dbReference type="OrthoDB" id="7583028at2"/>
<dbReference type="SUPFAM" id="SSF53335">
    <property type="entry name" value="S-adenosyl-L-methionine-dependent methyltransferases"/>
    <property type="match status" value="1"/>
</dbReference>
<feature type="domain" description="Methyltransferase type 11" evidence="1">
    <location>
        <begin position="55"/>
        <end position="142"/>
    </location>
</feature>
<reference evidence="2 3" key="1">
    <citation type="submission" date="2019-12" db="EMBL/GenBank/DDBJ databases">
        <title>Genomic-based taxomic classification of the family Erythrobacteraceae.</title>
        <authorList>
            <person name="Xu L."/>
        </authorList>
    </citation>
    <scope>NUCLEOTIDE SEQUENCE [LARGE SCALE GENOMIC DNA]</scope>
    <source>
        <strain evidence="2 3">JCM 17802</strain>
    </source>
</reference>
<name>A0A6I4SKY8_9SPHN</name>
<sequence length="305" mass="32840">MSSPHDKAWSDFWAQNTKSGQDGGCLPAKYQGIDDAQKAAWHEFATKLPRKAAMLDVASGDGRVMRWVLQKRPDVKPVGVDMAPVLPAAPKGAKLRGGVSMEALPFSDEKFDAVTSQFGFEYGDLKQAAAEVARVLKPDGLVGLITHRIDGPILAHNLARREQIGWAINEQDLIEVAKGNLKLRATGLQTVSTKVMNAPALGARQFGQGSAAWEIAEAVRQTLSLGARDHPANVARLLDTILGHARNEIGRINSLEAACKQTADAEGFLSAVNAAGLEQLSAEPMNDRVSDRPFADFRMLKPISS</sequence>
<dbReference type="RefSeq" id="WP_160597579.1">
    <property type="nucleotide sequence ID" value="NZ_WTYS01000001.1"/>
</dbReference>
<keyword evidence="2" id="KW-0808">Transferase</keyword>
<evidence type="ECO:0000313" key="2">
    <source>
        <dbReference type="EMBL" id="MXO56373.1"/>
    </source>
</evidence>
<evidence type="ECO:0000313" key="3">
    <source>
        <dbReference type="Proteomes" id="UP000468943"/>
    </source>
</evidence>
<dbReference type="GO" id="GO:0032259">
    <property type="term" value="P:methylation"/>
    <property type="evidence" value="ECO:0007669"/>
    <property type="project" value="UniProtKB-KW"/>
</dbReference>
<organism evidence="2 3">
    <name type="scientific">Pontixanthobacter gangjinensis</name>
    <dbReference type="NCBI Taxonomy" id="1028742"/>
    <lineage>
        <taxon>Bacteria</taxon>
        <taxon>Pseudomonadati</taxon>
        <taxon>Pseudomonadota</taxon>
        <taxon>Alphaproteobacteria</taxon>
        <taxon>Sphingomonadales</taxon>
        <taxon>Erythrobacteraceae</taxon>
        <taxon>Pontixanthobacter</taxon>
    </lineage>
</organism>
<gene>
    <name evidence="2" type="ORF">GRI36_05710</name>
</gene>
<dbReference type="Pfam" id="PF08241">
    <property type="entry name" value="Methyltransf_11"/>
    <property type="match status" value="1"/>
</dbReference>
<dbReference type="InterPro" id="IPR029063">
    <property type="entry name" value="SAM-dependent_MTases_sf"/>
</dbReference>
<dbReference type="InterPro" id="IPR013216">
    <property type="entry name" value="Methyltransf_11"/>
</dbReference>
<protein>
    <submittedName>
        <fullName evidence="2">Methyltransferase domain-containing protein</fullName>
    </submittedName>
</protein>
<dbReference type="EMBL" id="WTYS01000001">
    <property type="protein sequence ID" value="MXO56373.1"/>
    <property type="molecule type" value="Genomic_DNA"/>
</dbReference>
<dbReference type="CDD" id="cd02440">
    <property type="entry name" value="AdoMet_MTases"/>
    <property type="match status" value="1"/>
</dbReference>
<dbReference type="Gene3D" id="3.40.50.150">
    <property type="entry name" value="Vaccinia Virus protein VP39"/>
    <property type="match status" value="1"/>
</dbReference>
<keyword evidence="3" id="KW-1185">Reference proteome</keyword>
<evidence type="ECO:0000259" key="1">
    <source>
        <dbReference type="Pfam" id="PF08241"/>
    </source>
</evidence>
<dbReference type="Proteomes" id="UP000468943">
    <property type="component" value="Unassembled WGS sequence"/>
</dbReference>
<dbReference type="GO" id="GO:0008757">
    <property type="term" value="F:S-adenosylmethionine-dependent methyltransferase activity"/>
    <property type="evidence" value="ECO:0007669"/>
    <property type="project" value="InterPro"/>
</dbReference>
<dbReference type="AlphaFoldDB" id="A0A6I4SKY8"/>
<dbReference type="InterPro" id="IPR050508">
    <property type="entry name" value="Methyltransf_Superfamily"/>
</dbReference>
<proteinExistence type="predicted"/>
<accession>A0A6I4SKY8</accession>
<keyword evidence="2" id="KW-0489">Methyltransferase</keyword>
<comment type="caution">
    <text evidence="2">The sequence shown here is derived from an EMBL/GenBank/DDBJ whole genome shotgun (WGS) entry which is preliminary data.</text>
</comment>